<reference evidence="1 2" key="2">
    <citation type="journal article" date="2022" name="Mol. Ecol. Resour.">
        <title>The genomes of chicory, endive, great burdock and yacon provide insights into Asteraceae paleo-polyploidization history and plant inulin production.</title>
        <authorList>
            <person name="Fan W."/>
            <person name="Wang S."/>
            <person name="Wang H."/>
            <person name="Wang A."/>
            <person name="Jiang F."/>
            <person name="Liu H."/>
            <person name="Zhao H."/>
            <person name="Xu D."/>
            <person name="Zhang Y."/>
        </authorList>
    </citation>
    <scope>NUCLEOTIDE SEQUENCE [LARGE SCALE GENOMIC DNA]</scope>
    <source>
        <strain evidence="2">cv. Yunnan</strain>
        <tissue evidence="1">Leaves</tissue>
    </source>
</reference>
<dbReference type="Proteomes" id="UP001056120">
    <property type="component" value="Linkage Group LG10"/>
</dbReference>
<keyword evidence="2" id="KW-1185">Reference proteome</keyword>
<dbReference type="EMBL" id="CM042027">
    <property type="protein sequence ID" value="KAI3801430.1"/>
    <property type="molecule type" value="Genomic_DNA"/>
</dbReference>
<evidence type="ECO:0000313" key="1">
    <source>
        <dbReference type="EMBL" id="KAI3801430.1"/>
    </source>
</evidence>
<protein>
    <submittedName>
        <fullName evidence="1">Uncharacterized protein</fullName>
    </submittedName>
</protein>
<comment type="caution">
    <text evidence="1">The sequence shown here is derived from an EMBL/GenBank/DDBJ whole genome shotgun (WGS) entry which is preliminary data.</text>
</comment>
<organism evidence="1 2">
    <name type="scientific">Smallanthus sonchifolius</name>
    <dbReference type="NCBI Taxonomy" id="185202"/>
    <lineage>
        <taxon>Eukaryota</taxon>
        <taxon>Viridiplantae</taxon>
        <taxon>Streptophyta</taxon>
        <taxon>Embryophyta</taxon>
        <taxon>Tracheophyta</taxon>
        <taxon>Spermatophyta</taxon>
        <taxon>Magnoliopsida</taxon>
        <taxon>eudicotyledons</taxon>
        <taxon>Gunneridae</taxon>
        <taxon>Pentapetalae</taxon>
        <taxon>asterids</taxon>
        <taxon>campanulids</taxon>
        <taxon>Asterales</taxon>
        <taxon>Asteraceae</taxon>
        <taxon>Asteroideae</taxon>
        <taxon>Heliantheae alliance</taxon>
        <taxon>Millerieae</taxon>
        <taxon>Smallanthus</taxon>
    </lineage>
</organism>
<sequence>MLLACKYEEIYVHVIDYFIVISDKAYTRAEVLEMEKEMMNTLQFNFSVPTPFVFIKRFLKTFNSYKEVSSFISSTVVDFE</sequence>
<evidence type="ECO:0000313" key="2">
    <source>
        <dbReference type="Proteomes" id="UP001056120"/>
    </source>
</evidence>
<accession>A0ACB9I1Q6</accession>
<name>A0ACB9I1Q6_9ASTR</name>
<gene>
    <name evidence="1" type="ORF">L1987_29535</name>
</gene>
<reference evidence="2" key="1">
    <citation type="journal article" date="2022" name="Mol. Ecol. Resour.">
        <title>The genomes of chicory, endive, great burdock and yacon provide insights into Asteraceae palaeo-polyploidization history and plant inulin production.</title>
        <authorList>
            <person name="Fan W."/>
            <person name="Wang S."/>
            <person name="Wang H."/>
            <person name="Wang A."/>
            <person name="Jiang F."/>
            <person name="Liu H."/>
            <person name="Zhao H."/>
            <person name="Xu D."/>
            <person name="Zhang Y."/>
        </authorList>
    </citation>
    <scope>NUCLEOTIDE SEQUENCE [LARGE SCALE GENOMIC DNA]</scope>
    <source>
        <strain evidence="2">cv. Yunnan</strain>
    </source>
</reference>
<proteinExistence type="predicted"/>